<evidence type="ECO:0000313" key="4">
    <source>
        <dbReference type="Proteomes" id="UP000653156"/>
    </source>
</evidence>
<dbReference type="GO" id="GO:0004175">
    <property type="term" value="F:endopeptidase activity"/>
    <property type="evidence" value="ECO:0007669"/>
    <property type="project" value="UniProtKB-ARBA"/>
</dbReference>
<dbReference type="Proteomes" id="UP000653156">
    <property type="component" value="Chromosome"/>
</dbReference>
<keyword evidence="3" id="KW-0378">Hydrolase</keyword>
<evidence type="ECO:0000259" key="2">
    <source>
        <dbReference type="Pfam" id="PF02517"/>
    </source>
</evidence>
<feature type="transmembrane region" description="Helical" evidence="1">
    <location>
        <begin position="197"/>
        <end position="215"/>
    </location>
</feature>
<feature type="transmembrane region" description="Helical" evidence="1">
    <location>
        <begin position="58"/>
        <end position="80"/>
    </location>
</feature>
<dbReference type="Pfam" id="PF02517">
    <property type="entry name" value="Rce1-like"/>
    <property type="match status" value="1"/>
</dbReference>
<dbReference type="GO" id="GO:0080120">
    <property type="term" value="P:CAAX-box protein maturation"/>
    <property type="evidence" value="ECO:0007669"/>
    <property type="project" value="UniProtKB-ARBA"/>
</dbReference>
<dbReference type="AlphaFoldDB" id="A0A892ZG54"/>
<feature type="transmembrane region" description="Helical" evidence="1">
    <location>
        <begin position="255"/>
        <end position="275"/>
    </location>
</feature>
<feature type="transmembrane region" description="Helical" evidence="1">
    <location>
        <begin position="222"/>
        <end position="249"/>
    </location>
</feature>
<gene>
    <name evidence="3" type="ORF">JQU52_13145</name>
</gene>
<keyword evidence="4" id="KW-1185">Reference proteome</keyword>
<dbReference type="RefSeq" id="WP_230338919.1">
    <property type="nucleotide sequence ID" value="NZ_CP069798.1"/>
</dbReference>
<evidence type="ECO:0000256" key="1">
    <source>
        <dbReference type="SAM" id="Phobius"/>
    </source>
</evidence>
<dbReference type="InterPro" id="IPR052710">
    <property type="entry name" value="CAAX_protease"/>
</dbReference>
<dbReference type="PANTHER" id="PTHR36435">
    <property type="entry name" value="SLR1288 PROTEIN"/>
    <property type="match status" value="1"/>
</dbReference>
<organism evidence="3 4">
    <name type="scientific">Paralysiella testudinis</name>
    <dbReference type="NCBI Taxonomy" id="2809020"/>
    <lineage>
        <taxon>Bacteria</taxon>
        <taxon>Pseudomonadati</taxon>
        <taxon>Pseudomonadota</taxon>
        <taxon>Betaproteobacteria</taxon>
        <taxon>Neisseriales</taxon>
        <taxon>Neisseriaceae</taxon>
        <taxon>Paralysiella</taxon>
    </lineage>
</organism>
<feature type="transmembrane region" description="Helical" evidence="1">
    <location>
        <begin position="174"/>
        <end position="191"/>
    </location>
</feature>
<name>A0A892ZG54_9NEIS</name>
<keyword evidence="3" id="KW-0645">Protease</keyword>
<accession>A0A892ZG54</accession>
<keyword evidence="1" id="KW-0472">Membrane</keyword>
<keyword evidence="1" id="KW-0812">Transmembrane</keyword>
<proteinExistence type="predicted"/>
<reference evidence="3" key="1">
    <citation type="submission" date="2021-02" db="EMBL/GenBank/DDBJ databases">
        <title>Neisseriaceae sp. 26B isolated from the cloaca of a Common Toad-headed Turtle (Mesoclemmys nasuta).</title>
        <authorList>
            <person name="Spergser J."/>
            <person name="Busse H.-J."/>
        </authorList>
    </citation>
    <scope>NUCLEOTIDE SEQUENCE</scope>
    <source>
        <strain evidence="3">26B</strain>
    </source>
</reference>
<keyword evidence="1" id="KW-1133">Transmembrane helix</keyword>
<feature type="transmembrane region" description="Helical" evidence="1">
    <location>
        <begin position="136"/>
        <end position="153"/>
    </location>
</feature>
<feature type="transmembrane region" description="Helical" evidence="1">
    <location>
        <begin position="100"/>
        <end position="124"/>
    </location>
</feature>
<feature type="transmembrane region" description="Helical" evidence="1">
    <location>
        <begin position="26"/>
        <end position="52"/>
    </location>
</feature>
<keyword evidence="3" id="KW-0482">Metalloprotease</keyword>
<evidence type="ECO:0000313" key="3">
    <source>
        <dbReference type="EMBL" id="QRQ81623.1"/>
    </source>
</evidence>
<dbReference type="InterPro" id="IPR003675">
    <property type="entry name" value="Rce1/LyrA-like_dom"/>
</dbReference>
<dbReference type="PANTHER" id="PTHR36435:SF1">
    <property type="entry name" value="CAAX AMINO TERMINAL PROTEASE FAMILY PROTEIN"/>
    <property type="match status" value="1"/>
</dbReference>
<dbReference type="EMBL" id="CP069798">
    <property type="protein sequence ID" value="QRQ81623.1"/>
    <property type="molecule type" value="Genomic_DNA"/>
</dbReference>
<sequence length="284" mass="31594">MNTTTPLPSAYPQRWQSLNLSWWRPWLALLLLILLFAATYGALALLLAIWPLPTPAPLGLLLAVLLAPLVALVPVTRLAVRWGLGQGGGLMDAPTRRFRWRWALCALGVSVVLFLPMLAIEMLWLNPAPLRPEPNLFGLALFLLLLVPFQAAGEEYLFRGFLSQFIGQWLRSRRWVFWLPLLLTSLLFALVHGQQDLPLFLTRFGLGAVFFWLTWHSGGLEAAIALHAASNLLAFAQSLLTGTTLSALFSSEVDWRLALMQLLASAAIAVLLVRLQHRHRKAAA</sequence>
<dbReference type="GO" id="GO:0008237">
    <property type="term" value="F:metallopeptidase activity"/>
    <property type="evidence" value="ECO:0007669"/>
    <property type="project" value="UniProtKB-KW"/>
</dbReference>
<protein>
    <submittedName>
        <fullName evidence="3">CPBP family intramembrane metalloprotease</fullName>
    </submittedName>
</protein>
<feature type="domain" description="CAAX prenyl protease 2/Lysostaphin resistance protein A-like" evidence="2">
    <location>
        <begin position="139"/>
        <end position="233"/>
    </location>
</feature>
<dbReference type="KEGG" id="ptes:JQU52_13145"/>